<dbReference type="RefSeq" id="WP_380939632.1">
    <property type="nucleotide sequence ID" value="NZ_JBHUFC010000002.1"/>
</dbReference>
<dbReference type="Pfam" id="PF01807">
    <property type="entry name" value="Zn_ribbon_DnaG"/>
    <property type="match status" value="1"/>
</dbReference>
<keyword evidence="10 12" id="KW-0238">DNA-binding</keyword>
<dbReference type="Gene3D" id="3.90.980.10">
    <property type="entry name" value="DNA primase, catalytic core, N-terminal domain"/>
    <property type="match status" value="1"/>
</dbReference>
<dbReference type="InterPro" id="IPR006171">
    <property type="entry name" value="TOPRIM_dom"/>
</dbReference>
<name>A0ABW4NAW6_9SPHN</name>
<proteinExistence type="inferred from homology"/>
<dbReference type="Pfam" id="PF08275">
    <property type="entry name" value="DNAG_N"/>
    <property type="match status" value="1"/>
</dbReference>
<comment type="caution">
    <text evidence="15">The sequence shown here is derived from an EMBL/GenBank/DDBJ whole genome shotgun (WGS) entry which is preliminary data.</text>
</comment>
<evidence type="ECO:0000256" key="8">
    <source>
        <dbReference type="ARBA" id="ARBA00022833"/>
    </source>
</evidence>
<keyword evidence="4 12" id="KW-0548">Nucleotidyltransferase</keyword>
<evidence type="ECO:0000256" key="3">
    <source>
        <dbReference type="ARBA" id="ARBA00022679"/>
    </source>
</evidence>
<sequence>MSLSPAFLDELRHRTTLSSLIGKTTKLQKAGREFRACCPFHNEKSPSFYVNDDKGFYHCFGCGAHGDAIRWLTDNRGLPFIDAVKELAQAAGLDMPAMDRKAAEKAERAKGLVEAMADAAGWFTSQLQGIAGGDARSVLEKRGVKPEIATAFGIGFAPDSRGKLKDALKDYGDPMLVEAGLLIAVDGKAPYDRFRGRLMIPIRDARGRVIAFGGRIIGEGEPKYLNSPETPLFDKGRTLYNIDRALPAARKSGRVIVVEGYMDVIALAQGGIDEAVAPLGTALTEHQIERLWQMADVPILCFDGDTAGQKAAIRAAQRALPLLKPGKSLAFATLPQGLDPDDVIGAGGRKAFEGILNRARSLDEFLWVSEFGAISPMAGPDERGSLLHRLNQIADTIADPILKSQYRDAFRERFYGVFGSKAQRFSVVQAASEPVQRPRKGLAYTIQRAVLLGLMRYPEVLKARIEDVVDLPLGSRNLIELRDRLVEIAFHASPSEIAEITHDILATTFNLDIEPRSYLDDLAFTFYFQRDVFPEARGDLDRLIDLLIEEQLARRAAALVNADIERDLTEHNFNQQQEKLRAIDDARSRLAEWVDQFRTAA</sequence>
<comment type="domain">
    <text evidence="12">Contains an N-terminal zinc-binding domain, a central core domain that contains the primase activity, and a C-terminal DnaB-binding domain.</text>
</comment>
<dbReference type="InterPro" id="IPR050219">
    <property type="entry name" value="DnaG_primase"/>
</dbReference>
<reference evidence="16" key="1">
    <citation type="journal article" date="2019" name="Int. J. Syst. Evol. Microbiol.">
        <title>The Global Catalogue of Microorganisms (GCM) 10K type strain sequencing project: providing services to taxonomists for standard genome sequencing and annotation.</title>
        <authorList>
            <consortium name="The Broad Institute Genomics Platform"/>
            <consortium name="The Broad Institute Genome Sequencing Center for Infectious Disease"/>
            <person name="Wu L."/>
            <person name="Ma J."/>
        </authorList>
    </citation>
    <scope>NUCLEOTIDE SEQUENCE [LARGE SCALE GENOMIC DNA]</scope>
    <source>
        <strain evidence="16">Q85</strain>
    </source>
</reference>
<organism evidence="15 16">
    <name type="scientific">Sphingomonas floccifaciens</name>
    <dbReference type="NCBI Taxonomy" id="1844115"/>
    <lineage>
        <taxon>Bacteria</taxon>
        <taxon>Pseudomonadati</taxon>
        <taxon>Pseudomonadota</taxon>
        <taxon>Alphaproteobacteria</taxon>
        <taxon>Sphingomonadales</taxon>
        <taxon>Sphingomonadaceae</taxon>
        <taxon>Sphingomonas</taxon>
    </lineage>
</organism>
<evidence type="ECO:0000313" key="15">
    <source>
        <dbReference type="EMBL" id="MFD1787277.1"/>
    </source>
</evidence>
<dbReference type="InterPro" id="IPR036977">
    <property type="entry name" value="DNA_primase_Znf_CHC2"/>
</dbReference>
<feature type="zinc finger region" description="CHC2-type" evidence="12">
    <location>
        <begin position="38"/>
        <end position="62"/>
    </location>
</feature>
<evidence type="ECO:0000259" key="14">
    <source>
        <dbReference type="PROSITE" id="PS50880"/>
    </source>
</evidence>
<dbReference type="HAMAP" id="MF_00974">
    <property type="entry name" value="DNA_primase_DnaG"/>
    <property type="match status" value="1"/>
</dbReference>
<evidence type="ECO:0000256" key="7">
    <source>
        <dbReference type="ARBA" id="ARBA00022771"/>
    </source>
</evidence>
<dbReference type="InterPro" id="IPR037068">
    <property type="entry name" value="DNA_primase_core_N_sf"/>
</dbReference>
<dbReference type="PROSITE" id="PS50880">
    <property type="entry name" value="TOPRIM"/>
    <property type="match status" value="1"/>
</dbReference>
<dbReference type="EMBL" id="JBHUFC010000002">
    <property type="protein sequence ID" value="MFD1787277.1"/>
    <property type="molecule type" value="Genomic_DNA"/>
</dbReference>
<gene>
    <name evidence="12 15" type="primary">dnaG</name>
    <name evidence="15" type="ORF">ACFSC3_06810</name>
</gene>
<dbReference type="SUPFAM" id="SSF56731">
    <property type="entry name" value="DNA primase core"/>
    <property type="match status" value="1"/>
</dbReference>
<evidence type="ECO:0000256" key="5">
    <source>
        <dbReference type="ARBA" id="ARBA00022705"/>
    </source>
</evidence>
<dbReference type="SMART" id="SM00493">
    <property type="entry name" value="TOPRIM"/>
    <property type="match status" value="1"/>
</dbReference>
<dbReference type="PANTHER" id="PTHR30313:SF2">
    <property type="entry name" value="DNA PRIMASE"/>
    <property type="match status" value="1"/>
</dbReference>
<keyword evidence="5 12" id="KW-0235">DNA replication</keyword>
<comment type="subunit">
    <text evidence="12">Monomer. Interacts with DnaB.</text>
</comment>
<evidence type="ECO:0000256" key="6">
    <source>
        <dbReference type="ARBA" id="ARBA00022723"/>
    </source>
</evidence>
<evidence type="ECO:0000256" key="10">
    <source>
        <dbReference type="ARBA" id="ARBA00023125"/>
    </source>
</evidence>
<comment type="catalytic activity">
    <reaction evidence="12">
        <text>ssDNA + n NTP = ssDNA/pppN(pN)n-1 hybrid + (n-1) diphosphate.</text>
        <dbReference type="EC" id="2.7.7.101"/>
    </reaction>
</comment>
<dbReference type="Gene3D" id="3.90.580.10">
    <property type="entry name" value="Zinc finger, CHC2-type domain"/>
    <property type="match status" value="1"/>
</dbReference>
<dbReference type="InterPro" id="IPR030846">
    <property type="entry name" value="DnaG_bac"/>
</dbReference>
<dbReference type="PIRSF" id="PIRSF002811">
    <property type="entry name" value="DnaG"/>
    <property type="match status" value="1"/>
</dbReference>
<keyword evidence="3 12" id="KW-0808">Transferase</keyword>
<evidence type="ECO:0000256" key="13">
    <source>
        <dbReference type="PIRNR" id="PIRNR002811"/>
    </source>
</evidence>
<dbReference type="SUPFAM" id="SSF57783">
    <property type="entry name" value="Zinc beta-ribbon"/>
    <property type="match status" value="1"/>
</dbReference>
<evidence type="ECO:0000313" key="16">
    <source>
        <dbReference type="Proteomes" id="UP001597283"/>
    </source>
</evidence>
<comment type="cofactor">
    <cofactor evidence="12 13">
        <name>Zn(2+)</name>
        <dbReference type="ChEBI" id="CHEBI:29105"/>
    </cofactor>
    <text evidence="12 13">Binds 1 zinc ion per monomer.</text>
</comment>
<dbReference type="PANTHER" id="PTHR30313">
    <property type="entry name" value="DNA PRIMASE"/>
    <property type="match status" value="1"/>
</dbReference>
<dbReference type="InterPro" id="IPR002694">
    <property type="entry name" value="Znf_CHC2"/>
</dbReference>
<keyword evidence="11 12" id="KW-0804">Transcription</keyword>
<keyword evidence="16" id="KW-1185">Reference proteome</keyword>
<evidence type="ECO:0000256" key="4">
    <source>
        <dbReference type="ARBA" id="ARBA00022695"/>
    </source>
</evidence>
<evidence type="ECO:0000256" key="12">
    <source>
        <dbReference type="HAMAP-Rule" id="MF_00974"/>
    </source>
</evidence>
<accession>A0ABW4NAW6</accession>
<comment type="function">
    <text evidence="12 13">RNA polymerase that catalyzes the synthesis of short RNA molecules used as primers for DNA polymerase during DNA replication.</text>
</comment>
<feature type="domain" description="Toprim" evidence="14">
    <location>
        <begin position="253"/>
        <end position="335"/>
    </location>
</feature>
<dbReference type="InterPro" id="IPR006295">
    <property type="entry name" value="DNA_primase_DnaG"/>
</dbReference>
<dbReference type="Gene3D" id="3.40.1360.10">
    <property type="match status" value="1"/>
</dbReference>
<keyword evidence="6 12" id="KW-0479">Metal-binding</keyword>
<keyword evidence="1 12" id="KW-0240">DNA-directed RNA polymerase</keyword>
<evidence type="ECO:0000256" key="9">
    <source>
        <dbReference type="ARBA" id="ARBA00022842"/>
    </source>
</evidence>
<dbReference type="InterPro" id="IPR013264">
    <property type="entry name" value="DNAG_N"/>
</dbReference>
<keyword evidence="7 12" id="KW-0863">Zinc-finger</keyword>
<comment type="similarity">
    <text evidence="12 13">Belongs to the DnaG primase family.</text>
</comment>
<evidence type="ECO:0000256" key="1">
    <source>
        <dbReference type="ARBA" id="ARBA00022478"/>
    </source>
</evidence>
<dbReference type="InterPro" id="IPR034151">
    <property type="entry name" value="TOPRIM_DnaG_bac"/>
</dbReference>
<dbReference type="Pfam" id="PF13662">
    <property type="entry name" value="Toprim_4"/>
    <property type="match status" value="1"/>
</dbReference>
<keyword evidence="8 12" id="KW-0862">Zinc</keyword>
<dbReference type="SMART" id="SM00400">
    <property type="entry name" value="ZnF_CHCC"/>
    <property type="match status" value="1"/>
</dbReference>
<keyword evidence="2 12" id="KW-0639">Primosome</keyword>
<dbReference type="NCBIfam" id="TIGR01391">
    <property type="entry name" value="dnaG"/>
    <property type="match status" value="1"/>
</dbReference>
<protein>
    <recommendedName>
        <fullName evidence="12 13">DNA primase</fullName>
        <ecNumber evidence="12">2.7.7.101</ecNumber>
    </recommendedName>
</protein>
<dbReference type="EC" id="2.7.7.101" evidence="12"/>
<dbReference type="CDD" id="cd03364">
    <property type="entry name" value="TOPRIM_DnaG_primases"/>
    <property type="match status" value="1"/>
</dbReference>
<evidence type="ECO:0000256" key="11">
    <source>
        <dbReference type="ARBA" id="ARBA00023163"/>
    </source>
</evidence>
<evidence type="ECO:0000256" key="2">
    <source>
        <dbReference type="ARBA" id="ARBA00022515"/>
    </source>
</evidence>
<dbReference type="Proteomes" id="UP001597283">
    <property type="component" value="Unassembled WGS sequence"/>
</dbReference>
<keyword evidence="9" id="KW-0460">Magnesium</keyword>